<name>A0A7Y0AD75_9BACT</name>
<comment type="caution">
    <text evidence="5">The sequence shown here is derived from an EMBL/GenBank/DDBJ whole genome shotgun (WGS) entry which is preliminary data.</text>
</comment>
<dbReference type="PANTHER" id="PTHR43708:SF5">
    <property type="entry name" value="CONSERVED EXPRESSED OXIDOREDUCTASE (EUROFUNG)-RELATED"/>
    <property type="match status" value="1"/>
</dbReference>
<gene>
    <name evidence="5" type="ORF">HHL22_08375</name>
</gene>
<dbReference type="SUPFAM" id="SSF51735">
    <property type="entry name" value="NAD(P)-binding Rossmann-fold domains"/>
    <property type="match status" value="1"/>
</dbReference>
<dbReference type="Pfam" id="PF22725">
    <property type="entry name" value="GFO_IDH_MocA_C3"/>
    <property type="match status" value="1"/>
</dbReference>
<dbReference type="RefSeq" id="WP_169530465.1">
    <property type="nucleotide sequence ID" value="NZ_JABBGH010000001.1"/>
</dbReference>
<sequence>MNLTADSRPIVAGLLAYGMSGKLFHAPFLAQHPGFALRAVVERSQKRMAADYPAIISYGSADELLADPAIELVVVNTPNDTHFDLARQALLAGKHVLIEKPVATSAEEVRALFALGRQQGRQVLAYQNRRWDTDFGAVRWVVESGQLGALNEVHFRFDRYRPVLSPKVFKEDAARPGAGLHFDLGAHVLDQALSLFGRPEAVEKSFATHRPGSQVTDFFTFHLRYPHGLHVWVAGNMLVADPGPAYVLNGSLGSYRKDRTDPQEAQLLAGTKPLDAAYGHEPSGQAGHLTLAGPDGALATTPDAAAPGNYLELFEAAYQAIRHGQPYPISEEQLVWQLEILAGS</sequence>
<dbReference type="GO" id="GO:0016491">
    <property type="term" value="F:oxidoreductase activity"/>
    <property type="evidence" value="ECO:0007669"/>
    <property type="project" value="UniProtKB-KW"/>
</dbReference>
<dbReference type="Proteomes" id="UP000559626">
    <property type="component" value="Unassembled WGS sequence"/>
</dbReference>
<comment type="similarity">
    <text evidence="1">Belongs to the Gfo/Idh/MocA family.</text>
</comment>
<evidence type="ECO:0000313" key="6">
    <source>
        <dbReference type="Proteomes" id="UP000559626"/>
    </source>
</evidence>
<dbReference type="GO" id="GO:0000166">
    <property type="term" value="F:nucleotide binding"/>
    <property type="evidence" value="ECO:0007669"/>
    <property type="project" value="InterPro"/>
</dbReference>
<feature type="domain" description="GFO/IDH/MocA-like oxidoreductase" evidence="4">
    <location>
        <begin position="137"/>
        <end position="256"/>
    </location>
</feature>
<dbReference type="PANTHER" id="PTHR43708">
    <property type="entry name" value="CONSERVED EXPRESSED OXIDOREDUCTASE (EUROFUNG)"/>
    <property type="match status" value="1"/>
</dbReference>
<dbReference type="AlphaFoldDB" id="A0A7Y0AD75"/>
<keyword evidence="6" id="KW-1185">Reference proteome</keyword>
<evidence type="ECO:0000256" key="2">
    <source>
        <dbReference type="ARBA" id="ARBA00023002"/>
    </source>
</evidence>
<dbReference type="SUPFAM" id="SSF55347">
    <property type="entry name" value="Glyceraldehyde-3-phosphate dehydrogenase-like, C-terminal domain"/>
    <property type="match status" value="1"/>
</dbReference>
<organism evidence="5 6">
    <name type="scientific">Hymenobacter polaris</name>
    <dbReference type="NCBI Taxonomy" id="2682546"/>
    <lineage>
        <taxon>Bacteria</taxon>
        <taxon>Pseudomonadati</taxon>
        <taxon>Bacteroidota</taxon>
        <taxon>Cytophagia</taxon>
        <taxon>Cytophagales</taxon>
        <taxon>Hymenobacteraceae</taxon>
        <taxon>Hymenobacter</taxon>
    </lineage>
</organism>
<dbReference type="InterPro" id="IPR055170">
    <property type="entry name" value="GFO_IDH_MocA-like_dom"/>
</dbReference>
<dbReference type="InterPro" id="IPR000683">
    <property type="entry name" value="Gfo/Idh/MocA-like_OxRdtase_N"/>
</dbReference>
<dbReference type="InterPro" id="IPR051317">
    <property type="entry name" value="Gfo/Idh/MocA_oxidoreduct"/>
</dbReference>
<dbReference type="InterPro" id="IPR036291">
    <property type="entry name" value="NAD(P)-bd_dom_sf"/>
</dbReference>
<evidence type="ECO:0000313" key="5">
    <source>
        <dbReference type="EMBL" id="NML65216.1"/>
    </source>
</evidence>
<protein>
    <submittedName>
        <fullName evidence="5">Gfo/Idh/MocA family oxidoreductase</fullName>
    </submittedName>
</protein>
<dbReference type="Pfam" id="PF01408">
    <property type="entry name" value="GFO_IDH_MocA"/>
    <property type="match status" value="1"/>
</dbReference>
<keyword evidence="2" id="KW-0560">Oxidoreductase</keyword>
<evidence type="ECO:0000259" key="4">
    <source>
        <dbReference type="Pfam" id="PF22725"/>
    </source>
</evidence>
<dbReference type="Gene3D" id="3.40.50.720">
    <property type="entry name" value="NAD(P)-binding Rossmann-like Domain"/>
    <property type="match status" value="1"/>
</dbReference>
<dbReference type="EMBL" id="JABBGH010000001">
    <property type="protein sequence ID" value="NML65216.1"/>
    <property type="molecule type" value="Genomic_DNA"/>
</dbReference>
<evidence type="ECO:0000259" key="3">
    <source>
        <dbReference type="Pfam" id="PF01408"/>
    </source>
</evidence>
<proteinExistence type="inferred from homology"/>
<dbReference type="Gene3D" id="3.30.360.10">
    <property type="entry name" value="Dihydrodipicolinate Reductase, domain 2"/>
    <property type="match status" value="1"/>
</dbReference>
<accession>A0A7Y0AD75</accession>
<feature type="domain" description="Gfo/Idh/MocA-like oxidoreductase N-terminal" evidence="3">
    <location>
        <begin position="17"/>
        <end position="124"/>
    </location>
</feature>
<evidence type="ECO:0000256" key="1">
    <source>
        <dbReference type="ARBA" id="ARBA00010928"/>
    </source>
</evidence>
<reference evidence="5 6" key="1">
    <citation type="submission" date="2020-04" db="EMBL/GenBank/DDBJ databases">
        <title>Hymenobacter polaris sp. nov., isolated from Arctic soil.</title>
        <authorList>
            <person name="Dahal R.H."/>
        </authorList>
    </citation>
    <scope>NUCLEOTIDE SEQUENCE [LARGE SCALE GENOMIC DNA]</scope>
    <source>
        <strain evidence="5 6">RP-2-7</strain>
    </source>
</reference>